<name>A0A182YA71_ANOST</name>
<dbReference type="SMART" id="SM00020">
    <property type="entry name" value="Tryp_SPc"/>
    <property type="match status" value="1"/>
</dbReference>
<keyword evidence="7" id="KW-1185">Reference proteome</keyword>
<dbReference type="GO" id="GO:0004252">
    <property type="term" value="F:serine-type endopeptidase activity"/>
    <property type="evidence" value="ECO:0007669"/>
    <property type="project" value="InterPro"/>
</dbReference>
<dbReference type="STRING" id="30069.A0A182YA71"/>
<dbReference type="EnsemblMetazoa" id="ASTEI05357-RA">
    <property type="protein sequence ID" value="ASTEI05357-PA"/>
    <property type="gene ID" value="ASTEI05357"/>
</dbReference>
<protein>
    <submittedName>
        <fullName evidence="6">Uncharacterized protein</fullName>
    </submittedName>
</protein>
<dbReference type="GO" id="GO:0006508">
    <property type="term" value="P:proteolysis"/>
    <property type="evidence" value="ECO:0007669"/>
    <property type="project" value="UniProtKB-KW"/>
</dbReference>
<dbReference type="PANTHER" id="PTHR24276">
    <property type="entry name" value="POLYSERASE-RELATED"/>
    <property type="match status" value="1"/>
</dbReference>
<dbReference type="InterPro" id="IPR001254">
    <property type="entry name" value="Trypsin_dom"/>
</dbReference>
<evidence type="ECO:0000256" key="3">
    <source>
        <dbReference type="ARBA" id="ARBA00022825"/>
    </source>
</evidence>
<evidence type="ECO:0000256" key="4">
    <source>
        <dbReference type="ARBA" id="ARBA00023157"/>
    </source>
</evidence>
<dbReference type="Proteomes" id="UP000076408">
    <property type="component" value="Unassembled WGS sequence"/>
</dbReference>
<dbReference type="Gene3D" id="2.40.10.10">
    <property type="entry name" value="Trypsin-like serine proteases"/>
    <property type="match status" value="1"/>
</dbReference>
<dbReference type="VEuPathDB" id="VectorBase:ASTE010061"/>
<dbReference type="VEuPathDB" id="VectorBase:ASTEI05357"/>
<dbReference type="PANTHER" id="PTHR24276:SF96">
    <property type="entry name" value="PEPTIDASE S1 DOMAIN-CONTAINING PROTEIN"/>
    <property type="match status" value="1"/>
</dbReference>
<evidence type="ECO:0000256" key="2">
    <source>
        <dbReference type="ARBA" id="ARBA00022801"/>
    </source>
</evidence>
<organism evidence="6 7">
    <name type="scientific">Anopheles stephensi</name>
    <name type="common">Indo-Pakistan malaria mosquito</name>
    <dbReference type="NCBI Taxonomy" id="30069"/>
    <lineage>
        <taxon>Eukaryota</taxon>
        <taxon>Metazoa</taxon>
        <taxon>Ecdysozoa</taxon>
        <taxon>Arthropoda</taxon>
        <taxon>Hexapoda</taxon>
        <taxon>Insecta</taxon>
        <taxon>Pterygota</taxon>
        <taxon>Neoptera</taxon>
        <taxon>Endopterygota</taxon>
        <taxon>Diptera</taxon>
        <taxon>Nematocera</taxon>
        <taxon>Culicoidea</taxon>
        <taxon>Culicidae</taxon>
        <taxon>Anophelinae</taxon>
        <taxon>Anopheles</taxon>
    </lineage>
</organism>
<evidence type="ECO:0000256" key="5">
    <source>
        <dbReference type="ARBA" id="ARBA00024195"/>
    </source>
</evidence>
<sequence>MRRVISLVLCGLFCCSAVLSYDKDETPSDGVAQSGRIVNGEGVKIKNHKYALSIHLEKRFSCGASIITASHALTAARCVYLFRKQPSRLTVRGGSTSATTGGFLSRAAKIVVHPFYNSDSYPGTSDFDAAIVTVASNAVRGKTNMAPIALQTSKVPVGTSALQLDGAVLNLTN</sequence>
<keyword evidence="2" id="KW-0378">Hydrolase</keyword>
<evidence type="ECO:0000313" key="7">
    <source>
        <dbReference type="Proteomes" id="UP000076408"/>
    </source>
</evidence>
<keyword evidence="3" id="KW-0720">Serine protease</keyword>
<dbReference type="OMA" id="DIHIHGK"/>
<proteinExistence type="inferred from homology"/>
<comment type="similarity">
    <text evidence="5">Belongs to the peptidase S1 family. CLIP subfamily.</text>
</comment>
<dbReference type="SUPFAM" id="SSF50494">
    <property type="entry name" value="Trypsin-like serine proteases"/>
    <property type="match status" value="1"/>
</dbReference>
<keyword evidence="1" id="KW-0645">Protease</keyword>
<keyword evidence="4" id="KW-1015">Disulfide bond</keyword>
<accession>A0A182YA71</accession>
<dbReference type="Pfam" id="PF00089">
    <property type="entry name" value="Trypsin"/>
    <property type="match status" value="1"/>
</dbReference>
<dbReference type="InterPro" id="IPR009003">
    <property type="entry name" value="Peptidase_S1_PA"/>
</dbReference>
<dbReference type="InterPro" id="IPR043504">
    <property type="entry name" value="Peptidase_S1_PA_chymotrypsin"/>
</dbReference>
<dbReference type="InterPro" id="IPR050430">
    <property type="entry name" value="Peptidase_S1"/>
</dbReference>
<reference evidence="6" key="2">
    <citation type="submission" date="2020-05" db="UniProtKB">
        <authorList>
            <consortium name="EnsemblMetazoa"/>
        </authorList>
    </citation>
    <scope>IDENTIFICATION</scope>
    <source>
        <strain evidence="6">Indian</strain>
    </source>
</reference>
<evidence type="ECO:0000256" key="1">
    <source>
        <dbReference type="ARBA" id="ARBA00022670"/>
    </source>
</evidence>
<evidence type="ECO:0000313" key="6">
    <source>
        <dbReference type="EnsemblMetazoa" id="ASTEI05357-PA"/>
    </source>
</evidence>
<reference evidence="7" key="1">
    <citation type="journal article" date="2014" name="Genome Biol.">
        <title>Genome analysis of a major urban malaria vector mosquito, Anopheles stephensi.</title>
        <authorList>
            <person name="Jiang X."/>
            <person name="Peery A."/>
            <person name="Hall A.B."/>
            <person name="Sharma A."/>
            <person name="Chen X.G."/>
            <person name="Waterhouse R.M."/>
            <person name="Komissarov A."/>
            <person name="Riehle M.M."/>
            <person name="Shouche Y."/>
            <person name="Sharakhova M.V."/>
            <person name="Lawson D."/>
            <person name="Pakpour N."/>
            <person name="Arensburger P."/>
            <person name="Davidson V.L."/>
            <person name="Eiglmeier K."/>
            <person name="Emrich S."/>
            <person name="George P."/>
            <person name="Kennedy R.C."/>
            <person name="Mane S.P."/>
            <person name="Maslen G."/>
            <person name="Oringanje C."/>
            <person name="Qi Y."/>
            <person name="Settlage R."/>
            <person name="Tojo M."/>
            <person name="Tubio J.M."/>
            <person name="Unger M.F."/>
            <person name="Wang B."/>
            <person name="Vernick K.D."/>
            <person name="Ribeiro J.M."/>
            <person name="James A.A."/>
            <person name="Michel K."/>
            <person name="Riehle M.A."/>
            <person name="Luckhart S."/>
            <person name="Sharakhov I.V."/>
            <person name="Tu Z."/>
        </authorList>
    </citation>
    <scope>NUCLEOTIDE SEQUENCE [LARGE SCALE GENOMIC DNA]</scope>
    <source>
        <strain evidence="7">Indian</strain>
    </source>
</reference>
<dbReference type="AlphaFoldDB" id="A0A182YA71"/>
<dbReference type="VEuPathDB" id="VectorBase:ASTEI20_043210"/>